<dbReference type="InterPro" id="IPR002477">
    <property type="entry name" value="Peptidoglycan-bd-like"/>
</dbReference>
<keyword evidence="4" id="KW-1185">Reference proteome</keyword>
<gene>
    <name evidence="3" type="ORF">GCM10022402_48430</name>
</gene>
<evidence type="ECO:0000313" key="3">
    <source>
        <dbReference type="EMBL" id="GAA3765487.1"/>
    </source>
</evidence>
<evidence type="ECO:0000313" key="4">
    <source>
        <dbReference type="Proteomes" id="UP001500908"/>
    </source>
</evidence>
<feature type="domain" description="Peptidoglycan binding-like" evidence="2">
    <location>
        <begin position="59"/>
        <end position="111"/>
    </location>
</feature>
<name>A0ABP7GIV2_9ACTN</name>
<comment type="caution">
    <text evidence="3">The sequence shown here is derived from an EMBL/GenBank/DDBJ whole genome shotgun (WGS) entry which is preliminary data.</text>
</comment>
<proteinExistence type="predicted"/>
<feature type="chain" id="PRO_5047323940" description="Peptidoglycan binding-like domain-containing protein" evidence="1">
    <location>
        <begin position="31"/>
        <end position="186"/>
    </location>
</feature>
<evidence type="ECO:0000256" key="1">
    <source>
        <dbReference type="SAM" id="SignalP"/>
    </source>
</evidence>
<dbReference type="InterPro" id="IPR036365">
    <property type="entry name" value="PGBD-like_sf"/>
</dbReference>
<organism evidence="3 4">
    <name type="scientific">Salinactinospora qingdaonensis</name>
    <dbReference type="NCBI Taxonomy" id="702744"/>
    <lineage>
        <taxon>Bacteria</taxon>
        <taxon>Bacillati</taxon>
        <taxon>Actinomycetota</taxon>
        <taxon>Actinomycetes</taxon>
        <taxon>Streptosporangiales</taxon>
        <taxon>Nocardiopsidaceae</taxon>
        <taxon>Salinactinospora</taxon>
    </lineage>
</organism>
<feature type="domain" description="Peptidoglycan binding-like" evidence="2">
    <location>
        <begin position="127"/>
        <end position="181"/>
    </location>
</feature>
<dbReference type="RefSeq" id="WP_344977084.1">
    <property type="nucleotide sequence ID" value="NZ_BAABDD010000047.1"/>
</dbReference>
<dbReference type="Proteomes" id="UP001500908">
    <property type="component" value="Unassembled WGS sequence"/>
</dbReference>
<protein>
    <recommendedName>
        <fullName evidence="2">Peptidoglycan binding-like domain-containing protein</fullName>
    </recommendedName>
</protein>
<sequence>MPRVNKPATILAAATLSITAGLTGAPAALADGPNTPASIVAEIEARKWPVLEKGDENFQVKFAEYLLNDYGYYPHARPKGVFTEDLVKAAKKFQKAYKLPVTGKIDAETWNDMRDTYGQVGRGSRTQKVRAVQSALREGYYYNIIVDGIYGPRTESAVRNFQYKVGIGVDGIVGPITFRALVTGGD</sequence>
<reference evidence="4" key="1">
    <citation type="journal article" date="2019" name="Int. J. Syst. Evol. Microbiol.">
        <title>The Global Catalogue of Microorganisms (GCM) 10K type strain sequencing project: providing services to taxonomists for standard genome sequencing and annotation.</title>
        <authorList>
            <consortium name="The Broad Institute Genomics Platform"/>
            <consortium name="The Broad Institute Genome Sequencing Center for Infectious Disease"/>
            <person name="Wu L."/>
            <person name="Ma J."/>
        </authorList>
    </citation>
    <scope>NUCLEOTIDE SEQUENCE [LARGE SCALE GENOMIC DNA]</scope>
    <source>
        <strain evidence="4">JCM 17137</strain>
    </source>
</reference>
<dbReference type="SUPFAM" id="SSF47090">
    <property type="entry name" value="PGBD-like"/>
    <property type="match status" value="2"/>
</dbReference>
<dbReference type="Gene3D" id="1.10.101.10">
    <property type="entry name" value="PGBD-like superfamily/PGBD"/>
    <property type="match status" value="2"/>
</dbReference>
<accession>A0ABP7GIV2</accession>
<evidence type="ECO:0000259" key="2">
    <source>
        <dbReference type="Pfam" id="PF01471"/>
    </source>
</evidence>
<keyword evidence="1" id="KW-0732">Signal</keyword>
<dbReference type="Pfam" id="PF01471">
    <property type="entry name" value="PG_binding_1"/>
    <property type="match status" value="2"/>
</dbReference>
<feature type="signal peptide" evidence="1">
    <location>
        <begin position="1"/>
        <end position="30"/>
    </location>
</feature>
<dbReference type="InterPro" id="IPR036366">
    <property type="entry name" value="PGBDSf"/>
</dbReference>
<dbReference type="EMBL" id="BAABDD010000047">
    <property type="protein sequence ID" value="GAA3765487.1"/>
    <property type="molecule type" value="Genomic_DNA"/>
</dbReference>